<keyword evidence="1" id="KW-0175">Coiled coil</keyword>
<name>B0D4Q0_LACBS</name>
<dbReference type="AlphaFoldDB" id="B0D4Q0"/>
<dbReference type="InParanoid" id="B0D4Q0"/>
<dbReference type="OrthoDB" id="2888153at2759"/>
<reference evidence="2 3" key="1">
    <citation type="journal article" date="2008" name="Nature">
        <title>The genome of Laccaria bicolor provides insights into mycorrhizal symbiosis.</title>
        <authorList>
            <person name="Martin F."/>
            <person name="Aerts A."/>
            <person name="Ahren D."/>
            <person name="Brun A."/>
            <person name="Danchin E.G.J."/>
            <person name="Duchaussoy F."/>
            <person name="Gibon J."/>
            <person name="Kohler A."/>
            <person name="Lindquist E."/>
            <person name="Pereda V."/>
            <person name="Salamov A."/>
            <person name="Shapiro H.J."/>
            <person name="Wuyts J."/>
            <person name="Blaudez D."/>
            <person name="Buee M."/>
            <person name="Brokstein P."/>
            <person name="Canbaeck B."/>
            <person name="Cohen D."/>
            <person name="Courty P.E."/>
            <person name="Coutinho P.M."/>
            <person name="Delaruelle C."/>
            <person name="Detter J.C."/>
            <person name="Deveau A."/>
            <person name="DiFazio S."/>
            <person name="Duplessis S."/>
            <person name="Fraissinet-Tachet L."/>
            <person name="Lucic E."/>
            <person name="Frey-Klett P."/>
            <person name="Fourrey C."/>
            <person name="Feussner I."/>
            <person name="Gay G."/>
            <person name="Grimwood J."/>
            <person name="Hoegger P.J."/>
            <person name="Jain P."/>
            <person name="Kilaru S."/>
            <person name="Labbe J."/>
            <person name="Lin Y.C."/>
            <person name="Legue V."/>
            <person name="Le Tacon F."/>
            <person name="Marmeisse R."/>
            <person name="Melayah D."/>
            <person name="Montanini B."/>
            <person name="Muratet M."/>
            <person name="Nehls U."/>
            <person name="Niculita-Hirzel H."/>
            <person name="Oudot-Le Secq M.P."/>
            <person name="Peter M."/>
            <person name="Quesneville H."/>
            <person name="Rajashekar B."/>
            <person name="Reich M."/>
            <person name="Rouhier N."/>
            <person name="Schmutz J."/>
            <person name="Yin T."/>
            <person name="Chalot M."/>
            <person name="Henrissat B."/>
            <person name="Kuees U."/>
            <person name="Lucas S."/>
            <person name="Van de Peer Y."/>
            <person name="Podila G.K."/>
            <person name="Polle A."/>
            <person name="Pukkila P.J."/>
            <person name="Richardson P.M."/>
            <person name="Rouze P."/>
            <person name="Sanders I.R."/>
            <person name="Stajich J.E."/>
            <person name="Tunlid A."/>
            <person name="Tuskan G."/>
            <person name="Grigoriev I.V."/>
        </authorList>
    </citation>
    <scope>NUCLEOTIDE SEQUENCE [LARGE SCALE GENOMIC DNA]</scope>
    <source>
        <strain evidence="3">S238N-H82 / ATCC MYA-4686</strain>
    </source>
</reference>
<gene>
    <name evidence="2" type="ORF">LACBIDRAFT_317225</name>
</gene>
<dbReference type="HOGENOM" id="CLU_018544_14_2_1"/>
<dbReference type="Proteomes" id="UP000001194">
    <property type="component" value="Unassembled WGS sequence"/>
</dbReference>
<organism evidence="3">
    <name type="scientific">Laccaria bicolor (strain S238N-H82 / ATCC MYA-4686)</name>
    <name type="common">Bicoloured deceiver</name>
    <name type="synonym">Laccaria laccata var. bicolor</name>
    <dbReference type="NCBI Taxonomy" id="486041"/>
    <lineage>
        <taxon>Eukaryota</taxon>
        <taxon>Fungi</taxon>
        <taxon>Dikarya</taxon>
        <taxon>Basidiomycota</taxon>
        <taxon>Agaricomycotina</taxon>
        <taxon>Agaricomycetes</taxon>
        <taxon>Agaricomycetidae</taxon>
        <taxon>Agaricales</taxon>
        <taxon>Agaricineae</taxon>
        <taxon>Hydnangiaceae</taxon>
        <taxon>Laccaria</taxon>
    </lineage>
</organism>
<accession>B0D4Q0</accession>
<protein>
    <submittedName>
        <fullName evidence="2">Predicted protein</fullName>
    </submittedName>
</protein>
<sequence length="499" mass="56669">MPDQGCHRSENETAQNALLQQVAALESEMEDTRAQIAQKQAFLLEQEQERRRLDTQLNALSPIDQLPAEVKTEIFYSVCRNPFFLGKICRGWRDFVWSSPVLWTNIHLEVTKKNRKVQANLLRDWLSRTAGCPLTFCLALEWSHSRHHWNGGSSFKQILTMLASVSTQWKEVEFFLPNSQVCFDAISTAENSLPLLTDATVDFDFDSGERPFNLFSVAPQLSTLCIDNNRLANVLAPWHQIKDFTSFTISLDDVRGFLQKAPNVIRCTVDDDGSESIQGEPQDTFVRPLVLERLEYLELQVVSEGVGITRLLESVELPALREVNLTSHLDYSSLAILPAIMISFCSSHLLETFTFTGSITSDDELIQVLRYIPSTKELSLDSGEYHPHLCPLLTEKLLQRLYPPHADILLPNLRSFTYCGPSTFDEHMHMFRDMLVYRFRQCALRPAEVDSKRATVSRIQSVTVVTASRLVISPDIQEELDCLVNEGLELSLTSTLQVE</sequence>
<evidence type="ECO:0000313" key="2">
    <source>
        <dbReference type="EMBL" id="EDR10602.1"/>
    </source>
</evidence>
<feature type="coiled-coil region" evidence="1">
    <location>
        <begin position="15"/>
        <end position="42"/>
    </location>
</feature>
<dbReference type="RefSeq" id="XP_001879052.1">
    <property type="nucleotide sequence ID" value="XM_001879017.1"/>
</dbReference>
<dbReference type="EMBL" id="DS547097">
    <property type="protein sequence ID" value="EDR10602.1"/>
    <property type="molecule type" value="Genomic_DNA"/>
</dbReference>
<dbReference type="KEGG" id="lbc:LACBIDRAFT_317225"/>
<proteinExistence type="predicted"/>
<evidence type="ECO:0000313" key="3">
    <source>
        <dbReference type="Proteomes" id="UP000001194"/>
    </source>
</evidence>
<evidence type="ECO:0000256" key="1">
    <source>
        <dbReference type="SAM" id="Coils"/>
    </source>
</evidence>
<dbReference type="GeneID" id="6074446"/>
<keyword evidence="3" id="KW-1185">Reference proteome</keyword>